<keyword evidence="14" id="KW-1185">Reference proteome</keyword>
<evidence type="ECO:0000313" key="13">
    <source>
        <dbReference type="EMBL" id="KAG7284478.1"/>
    </source>
</evidence>
<evidence type="ECO:0000256" key="5">
    <source>
        <dbReference type="ARBA" id="ARBA00023002"/>
    </source>
</evidence>
<dbReference type="Proteomes" id="UP001197093">
    <property type="component" value="Unassembled WGS sequence"/>
</dbReference>
<keyword evidence="1" id="KW-0596">Phosphopantetheine</keyword>
<protein>
    <recommendedName>
        <fullName evidence="15">Polyketide synthase</fullName>
    </recommendedName>
</protein>
<evidence type="ECO:0000256" key="7">
    <source>
        <dbReference type="ARBA" id="ARBA00023315"/>
    </source>
</evidence>
<keyword evidence="6" id="KW-0511">Multifunctional enzyme</keyword>
<dbReference type="Pfam" id="PF14765">
    <property type="entry name" value="PS-DH"/>
    <property type="match status" value="1"/>
</dbReference>
<feature type="region of interest" description="Disordered" evidence="9">
    <location>
        <begin position="1"/>
        <end position="30"/>
    </location>
</feature>
<dbReference type="GO" id="GO:0044550">
    <property type="term" value="P:secondary metabolite biosynthetic process"/>
    <property type="evidence" value="ECO:0007669"/>
    <property type="project" value="TreeGrafter"/>
</dbReference>
<evidence type="ECO:0000256" key="1">
    <source>
        <dbReference type="ARBA" id="ARBA00022450"/>
    </source>
</evidence>
<keyword evidence="5" id="KW-0560">Oxidoreductase</keyword>
<evidence type="ECO:0000256" key="4">
    <source>
        <dbReference type="ARBA" id="ARBA00022857"/>
    </source>
</evidence>
<dbReference type="SMART" id="SM00822">
    <property type="entry name" value="PKS_KR"/>
    <property type="match status" value="1"/>
</dbReference>
<feature type="region of interest" description="C-terminal hotdog fold" evidence="8">
    <location>
        <begin position="1027"/>
        <end position="1171"/>
    </location>
</feature>
<dbReference type="GO" id="GO:0006633">
    <property type="term" value="P:fatty acid biosynthetic process"/>
    <property type="evidence" value="ECO:0007669"/>
    <property type="project" value="InterPro"/>
</dbReference>
<evidence type="ECO:0000313" key="14">
    <source>
        <dbReference type="Proteomes" id="UP001197093"/>
    </source>
</evidence>
<dbReference type="InterPro" id="IPR016035">
    <property type="entry name" value="Acyl_Trfase/lysoPLipase"/>
</dbReference>
<dbReference type="Pfam" id="PF08659">
    <property type="entry name" value="KR"/>
    <property type="match status" value="1"/>
</dbReference>
<dbReference type="Gene3D" id="3.30.70.3290">
    <property type="match status" value="1"/>
</dbReference>
<sequence length="2517" mass="273205">MVASSDSPVPNGSHFHKTNGNSSAEADHNLRPGAVVPEPIAICGIGLRLPGGIRNGEDFWELLVNGRDARGEIPSTRFSIDGFDASLAGQGALKARHGYFLEDDLTRLDTSFFSMSKTEIEWCDPQQRLLLEVVRECLDDAGELDYRGQPVGCYVGTFGQDWQEMTMRDAQSMGGYTMMGCGDLVLANRVSYEFDLRGPSLVLKTGCSASLAALHEACRALQSGDASAAVVGGTSLILGPTTTAILFNEGVLSPDSSCKTFDASANGFARAEGITAIYIKRLRDALRDGNPVRAVIRDPIETRAVGNVFGDKGVYIGSVKPNIGHSEGCSGITSVIKAVLALEHRMIPPNIKFQEPNPKIPFAEKKLTVPLKPTVFPKGRAERISVNSFGIGGSNAHVIIESSRPHLHSTYPITNGVNGASKGSGPQLLVFSANSSPSLNLQIDAFKSYTSEHPEQLKNIGYTLALRREKLPNRAFAVVQDGEFIETSLTTKAPASVPTIAMVFSGQGAQWPGMGRELVLSNPSFRQDIIHMDSILQGLQIPPSWSILEELLKPEDQSQLHRAELAQPLSTALQIALVRQFERVGITPSAVVGHSSGEIAAAYTAGYVSLEYAIALAYYRGYVSTHGVAARQGGMMAAVGLGAADVSRFLQPGVCVACENSPKSTTISGDGKAVQSVLAAVQQEYPDVLARPLKVDMAYHSHHMAGLATEYLDLLHGEDSITPWNAKQERGKALFFSSVTTKHIKDASGLASPYYWTINLVSPVRFDGTVSNLLAHYRRTECPNLLLEIGPHSALAGPLRQICEAAARPYNYVPSQIRGKDASASFLSALGKLYQESVSIDWKSLYPEGSKAISGLPTYPWDHSSGPFWYESRLSKDWRTRRFPPHCLLGVRVVESPDNAPQWRNILNLEHVSWLSDHKVRKDVVFPFAAYVAMAGEAVRQVTGCETGYRLRHVVARTALLVTDTDPVEMVTALRPQRLTDSEASAWFDFAIASYTGSTWVKHCEGQVMPLNQVPSPTFKVREENLPRKVTKTRLYDAMARAGIIFGPEFQRLTDISASVTERVAQARLVQASGSTRTFPGPLHPAEIDACIQLLLVANIQGLCRNFQELVVPTLIEHIEISHGTDEMHVRATNTKQGHSSATVECVTDDNQVALRISGLQVTPLAGEDDPTKDSSAASDVHAAARLQWLPDFDFAPVGQLIKPPVCGRTERELHEAIALLCILESADKLAGLTPCQPHFSKYRDWLSLQITTARTTAYPLVPQAASYTALTPSERQACLDDTLSTLLARPGNHAAALGLKRISDHAPELFTGSRDALDLLMQDDLLTEIYNEEPFDYSAFVRLLSHTRPDLRILEVGAGTGGTTELVLRHLAPLEGDGGLPGYAQYTFTDVSAGFFPQARERFAYAPNVEFRELDVSRDAVGQGFEAGAYDLVLAANVVHATPCLRETLANIRPLLKKDGMLLLTEISTVARMPAYIFGNFSGWWLGEADDRLWEPHVLPERWDEELKAAGYTGTEVVVRDDEMPYQVNAVIMSKPRVEEVEPAEKAVTVLCQNPDSGPAASLISGLAEEGWDVAPYKLGGELPPAGQNLITCLDLETHFFEQETLTEDNFAAFQTLLRHVKDGNGHILWLSPPYQVDCHDPRGAQSLGLMRTIRGELGLPLFTLELDYEREQPHAARLISSVFSKKVVNAQPTTTLNPDREFAISNGRVLTSRYHPFPLSHPPSTPNNPQKNNNASDLPTTKTLHIPHPGTLSTLSWHTHPLPATLLANLIEVKTAAAALNFRDILLATGALLPPPTDTDATNPSPGPGPDLGLEASGTITRVGAAVTGFAAGDRVMLLSPQSTLTTRLVLDPATTPVVKIPAEGRMAAAGVEDLAALAGVPVCFVTALYALVEVGRLKKGMTVLVHSACGGVGLAAVQVCRAVLGGVEGVFATVGSEEKKAFLVERMGVGRERVFGSRDGGFVEGVMRETGGRGVDLVLNSLSGELLHESWRCVASYGMMLELGKRDLIGAGRLDMAPFLANRAYAGVDLHRIMCERPETVRDVLSQYVDMYNQDLLHLPDAAQYFDAADAEQAFRHMQNGAHLGKVVVTMPEDDAQLDAVPYQAPLTLDPEATYLLVGGSQGLGASLATWLVENGARDLTVLSRASGVSPQSKALFEELRDMGCSVNAVAGSVESKEDIETAIRSSGKPVKGVFQLAMVLNDGPFLDMNWAQWNGTLGPKVKGTWNLHEALADQPLDFFWMASSLVTIIDEPGQGNYSAGCAFLEAFCQYRHSLGLPATVLNICPVDGVGYVAENLHARRNMKAQGIYSLGEHEFLDFVRFNLLQAQTSVGATKDGNTEPTAFTTPWENHSQMVMGLRSDSDIHLDDPNNRTSWRRDRRMGRYHNVQPETTDTGAASGASPLTQFLDRALSAGLEPEGLLAMLTETENAAFLARQLGQRIYELILKPVENVEEIDTRLTLAQIGLDSLMAIELRRWLRRVVGVAVSVLEIMGSGSLIQLSGLVANKLAEKITK</sequence>
<dbReference type="InterPro" id="IPR042104">
    <property type="entry name" value="PKS_dehydratase_sf"/>
</dbReference>
<feature type="domain" description="PKS/mFAS DH" evidence="12">
    <location>
        <begin position="886"/>
        <end position="1171"/>
    </location>
</feature>
<dbReference type="Pfam" id="PF16197">
    <property type="entry name" value="KAsynt_C_assoc"/>
    <property type="match status" value="1"/>
</dbReference>
<feature type="compositionally biased region" description="Polar residues" evidence="9">
    <location>
        <begin position="1"/>
        <end position="10"/>
    </location>
</feature>
<feature type="region of interest" description="N-terminal hotdog fold" evidence="8">
    <location>
        <begin position="886"/>
        <end position="1015"/>
    </location>
</feature>
<evidence type="ECO:0000256" key="8">
    <source>
        <dbReference type="PROSITE-ProRule" id="PRU01363"/>
    </source>
</evidence>
<dbReference type="SUPFAM" id="SSF51735">
    <property type="entry name" value="NAD(P)-binding Rossmann-fold domains"/>
    <property type="match status" value="2"/>
</dbReference>
<dbReference type="InterPro" id="IPR029063">
    <property type="entry name" value="SAM-dependent_MTases_sf"/>
</dbReference>
<dbReference type="Gene3D" id="3.40.366.10">
    <property type="entry name" value="Malonyl-Coenzyme A Acyl Carrier Protein, domain 2"/>
    <property type="match status" value="1"/>
</dbReference>
<evidence type="ECO:0000259" key="12">
    <source>
        <dbReference type="PROSITE" id="PS52019"/>
    </source>
</evidence>
<dbReference type="SMART" id="SM00825">
    <property type="entry name" value="PKS_KS"/>
    <property type="match status" value="1"/>
</dbReference>
<dbReference type="GO" id="GO:0016491">
    <property type="term" value="F:oxidoreductase activity"/>
    <property type="evidence" value="ECO:0007669"/>
    <property type="project" value="UniProtKB-KW"/>
</dbReference>
<accession>A0AAD4HXE4</accession>
<dbReference type="SUPFAM" id="SSF47336">
    <property type="entry name" value="ACP-like"/>
    <property type="match status" value="1"/>
</dbReference>
<dbReference type="PROSITE" id="PS00606">
    <property type="entry name" value="KS3_1"/>
    <property type="match status" value="1"/>
</dbReference>
<dbReference type="Gene3D" id="3.40.50.720">
    <property type="entry name" value="NAD(P)-binding Rossmann-like Domain"/>
    <property type="match status" value="1"/>
</dbReference>
<evidence type="ECO:0000259" key="10">
    <source>
        <dbReference type="PROSITE" id="PS50075"/>
    </source>
</evidence>
<keyword evidence="2" id="KW-0597">Phosphoprotein</keyword>
<reference evidence="13" key="1">
    <citation type="submission" date="2023-02" db="EMBL/GenBank/DDBJ databases">
        <authorList>
            <person name="Palmer J.M."/>
        </authorList>
    </citation>
    <scope>NUCLEOTIDE SEQUENCE</scope>
    <source>
        <strain evidence="13">FW57</strain>
    </source>
</reference>
<dbReference type="CDD" id="cd00833">
    <property type="entry name" value="PKS"/>
    <property type="match status" value="1"/>
</dbReference>
<dbReference type="InterPro" id="IPR050091">
    <property type="entry name" value="PKS_NRPS_Biosynth_Enz"/>
</dbReference>
<dbReference type="SMART" id="SM00826">
    <property type="entry name" value="PKS_DH"/>
    <property type="match status" value="1"/>
</dbReference>
<feature type="active site" description="Proton acceptor; for dehydratase activity" evidence="8">
    <location>
        <position position="918"/>
    </location>
</feature>
<dbReference type="InterPro" id="IPR036291">
    <property type="entry name" value="NAD(P)-bd_dom_sf"/>
</dbReference>
<dbReference type="InterPro" id="IPR001227">
    <property type="entry name" value="Ac_transferase_dom_sf"/>
</dbReference>
<dbReference type="InterPro" id="IPR036736">
    <property type="entry name" value="ACP-like_sf"/>
</dbReference>
<evidence type="ECO:0000259" key="11">
    <source>
        <dbReference type="PROSITE" id="PS52004"/>
    </source>
</evidence>
<dbReference type="InterPro" id="IPR057326">
    <property type="entry name" value="KR_dom"/>
</dbReference>
<dbReference type="InterPro" id="IPR049552">
    <property type="entry name" value="PKS_DH_N"/>
</dbReference>
<dbReference type="GO" id="GO:0004312">
    <property type="term" value="F:fatty acid synthase activity"/>
    <property type="evidence" value="ECO:0007669"/>
    <property type="project" value="TreeGrafter"/>
</dbReference>
<dbReference type="InterPro" id="IPR018201">
    <property type="entry name" value="Ketoacyl_synth_AS"/>
</dbReference>
<organism evidence="13 14">
    <name type="scientific">Staphylotrichum longicolle</name>
    <dbReference type="NCBI Taxonomy" id="669026"/>
    <lineage>
        <taxon>Eukaryota</taxon>
        <taxon>Fungi</taxon>
        <taxon>Dikarya</taxon>
        <taxon>Ascomycota</taxon>
        <taxon>Pezizomycotina</taxon>
        <taxon>Sordariomycetes</taxon>
        <taxon>Sordariomycetidae</taxon>
        <taxon>Sordariales</taxon>
        <taxon>Chaetomiaceae</taxon>
        <taxon>Staphylotrichum</taxon>
    </lineage>
</organism>
<dbReference type="InterPro" id="IPR020843">
    <property type="entry name" value="ER"/>
</dbReference>
<dbReference type="GO" id="GO:0004315">
    <property type="term" value="F:3-oxoacyl-[acyl-carrier-protein] synthase activity"/>
    <property type="evidence" value="ECO:0007669"/>
    <property type="project" value="InterPro"/>
</dbReference>
<feature type="active site" description="Proton donor; for dehydratase activity" evidence="8">
    <location>
        <position position="1089"/>
    </location>
</feature>
<comment type="caution">
    <text evidence="13">The sequence shown here is derived from an EMBL/GenBank/DDBJ whole genome shotgun (WGS) entry which is preliminary data.</text>
</comment>
<dbReference type="SUPFAM" id="SSF50129">
    <property type="entry name" value="GroES-like"/>
    <property type="match status" value="1"/>
</dbReference>
<proteinExistence type="predicted"/>
<dbReference type="InterPro" id="IPR049551">
    <property type="entry name" value="PKS_DH_C"/>
</dbReference>
<dbReference type="EMBL" id="JAHCVI010000006">
    <property type="protein sequence ID" value="KAG7284478.1"/>
    <property type="molecule type" value="Genomic_DNA"/>
</dbReference>
<dbReference type="InterPro" id="IPR011032">
    <property type="entry name" value="GroES-like_sf"/>
</dbReference>
<dbReference type="SUPFAM" id="SSF52151">
    <property type="entry name" value="FabD/lysophospholipase-like"/>
    <property type="match status" value="1"/>
</dbReference>
<dbReference type="InterPro" id="IPR016036">
    <property type="entry name" value="Malonyl_transacylase_ACP-bd"/>
</dbReference>
<dbReference type="CDD" id="cd05195">
    <property type="entry name" value="enoyl_red"/>
    <property type="match status" value="1"/>
</dbReference>
<dbReference type="Gene3D" id="3.40.47.10">
    <property type="match status" value="2"/>
</dbReference>
<dbReference type="PROSITE" id="PS52004">
    <property type="entry name" value="KS3_2"/>
    <property type="match status" value="1"/>
</dbReference>
<dbReference type="Pfam" id="PF02801">
    <property type="entry name" value="Ketoacyl-synt_C"/>
    <property type="match status" value="1"/>
</dbReference>
<dbReference type="InterPro" id="IPR032821">
    <property type="entry name" value="PKS_assoc"/>
</dbReference>
<name>A0AAD4HXE4_9PEZI</name>
<dbReference type="InterPro" id="IPR014043">
    <property type="entry name" value="Acyl_transferase_dom"/>
</dbReference>
<dbReference type="InterPro" id="IPR013968">
    <property type="entry name" value="PKS_KR"/>
</dbReference>
<dbReference type="InterPro" id="IPR014031">
    <property type="entry name" value="Ketoacyl_synth_C"/>
</dbReference>
<dbReference type="InterPro" id="IPR020806">
    <property type="entry name" value="PKS_PP-bd"/>
</dbReference>
<dbReference type="CDD" id="cd02440">
    <property type="entry name" value="AdoMet_MTases"/>
    <property type="match status" value="1"/>
</dbReference>
<dbReference type="PROSITE" id="PS00012">
    <property type="entry name" value="PHOSPHOPANTETHEINE"/>
    <property type="match status" value="1"/>
</dbReference>
<feature type="domain" description="Carrier" evidence="10">
    <location>
        <begin position="2426"/>
        <end position="2511"/>
    </location>
</feature>
<dbReference type="InterPro" id="IPR020807">
    <property type="entry name" value="PKS_DH"/>
</dbReference>
<dbReference type="InterPro" id="IPR049900">
    <property type="entry name" value="PKS_mFAS_DH"/>
</dbReference>
<dbReference type="InterPro" id="IPR009081">
    <property type="entry name" value="PP-bd_ACP"/>
</dbReference>
<dbReference type="InterPro" id="IPR020841">
    <property type="entry name" value="PKS_Beta-ketoAc_synthase_dom"/>
</dbReference>
<keyword evidence="3" id="KW-0808">Transferase</keyword>
<evidence type="ECO:0000256" key="3">
    <source>
        <dbReference type="ARBA" id="ARBA00022679"/>
    </source>
</evidence>
<dbReference type="SUPFAM" id="SSF53901">
    <property type="entry name" value="Thiolase-like"/>
    <property type="match status" value="2"/>
</dbReference>
<dbReference type="Gene3D" id="1.10.1200.10">
    <property type="entry name" value="ACP-like"/>
    <property type="match status" value="1"/>
</dbReference>
<dbReference type="PROSITE" id="PS50075">
    <property type="entry name" value="CARRIER"/>
    <property type="match status" value="1"/>
</dbReference>
<dbReference type="InterPro" id="IPR013154">
    <property type="entry name" value="ADH-like_N"/>
</dbReference>
<dbReference type="InterPro" id="IPR016039">
    <property type="entry name" value="Thiolase-like"/>
</dbReference>
<dbReference type="Pfam" id="PF08240">
    <property type="entry name" value="ADH_N"/>
    <property type="match status" value="1"/>
</dbReference>
<evidence type="ECO:0008006" key="15">
    <source>
        <dbReference type="Google" id="ProtNLM"/>
    </source>
</evidence>
<dbReference type="Pfam" id="PF21089">
    <property type="entry name" value="PKS_DH_N"/>
    <property type="match status" value="1"/>
</dbReference>
<keyword evidence="4" id="KW-0521">NADP</keyword>
<feature type="compositionally biased region" description="Polar residues" evidence="9">
    <location>
        <begin position="1729"/>
        <end position="1745"/>
    </location>
</feature>
<dbReference type="SMART" id="SM00823">
    <property type="entry name" value="PKS_PP"/>
    <property type="match status" value="1"/>
</dbReference>
<feature type="region of interest" description="Disordered" evidence="9">
    <location>
        <begin position="1716"/>
        <end position="1747"/>
    </location>
</feature>
<dbReference type="Gene3D" id="3.40.50.150">
    <property type="entry name" value="Vaccinia Virus protein VP39"/>
    <property type="match status" value="1"/>
</dbReference>
<dbReference type="Gene3D" id="3.90.180.10">
    <property type="entry name" value="Medium-chain alcohol dehydrogenases, catalytic domain"/>
    <property type="match status" value="1"/>
</dbReference>
<dbReference type="SUPFAM" id="SSF55048">
    <property type="entry name" value="Probable ACP-binding domain of malonyl-CoA ACP transacylase"/>
    <property type="match status" value="1"/>
</dbReference>
<dbReference type="InterPro" id="IPR013217">
    <property type="entry name" value="Methyltransf_12"/>
</dbReference>
<dbReference type="Pfam" id="PF00109">
    <property type="entry name" value="ketoacyl-synt"/>
    <property type="match status" value="1"/>
</dbReference>
<dbReference type="InterPro" id="IPR006162">
    <property type="entry name" value="Ppantetheine_attach_site"/>
</dbReference>
<dbReference type="Pfam" id="PF08242">
    <property type="entry name" value="Methyltransf_12"/>
    <property type="match status" value="1"/>
</dbReference>
<dbReference type="SMART" id="SM00827">
    <property type="entry name" value="PKS_AT"/>
    <property type="match status" value="1"/>
</dbReference>
<dbReference type="PROSITE" id="PS52019">
    <property type="entry name" value="PKS_MFAS_DH"/>
    <property type="match status" value="1"/>
</dbReference>
<dbReference type="InterPro" id="IPR014030">
    <property type="entry name" value="Ketoacyl_synth_N"/>
</dbReference>
<feature type="domain" description="Ketosynthase family 3 (KS3)" evidence="11">
    <location>
        <begin position="37"/>
        <end position="402"/>
    </location>
</feature>
<evidence type="ECO:0000256" key="9">
    <source>
        <dbReference type="SAM" id="MobiDB-lite"/>
    </source>
</evidence>
<gene>
    <name evidence="13" type="ORF">NEMBOFW57_010853</name>
</gene>
<evidence type="ECO:0000256" key="2">
    <source>
        <dbReference type="ARBA" id="ARBA00022553"/>
    </source>
</evidence>
<keyword evidence="7" id="KW-0012">Acyltransferase</keyword>
<dbReference type="GO" id="GO:0031177">
    <property type="term" value="F:phosphopantetheine binding"/>
    <property type="evidence" value="ECO:0007669"/>
    <property type="project" value="InterPro"/>
</dbReference>
<dbReference type="Pfam" id="PF00698">
    <property type="entry name" value="Acyl_transf_1"/>
    <property type="match status" value="1"/>
</dbReference>
<evidence type="ECO:0000256" key="6">
    <source>
        <dbReference type="ARBA" id="ARBA00023268"/>
    </source>
</evidence>
<dbReference type="Pfam" id="PF13602">
    <property type="entry name" value="ADH_zinc_N_2"/>
    <property type="match status" value="1"/>
</dbReference>
<dbReference type="PANTHER" id="PTHR43775:SF46">
    <property type="entry name" value="FUMIGERMIN SYNTHASE"/>
    <property type="match status" value="1"/>
</dbReference>
<dbReference type="Gene3D" id="3.10.129.110">
    <property type="entry name" value="Polyketide synthase dehydratase"/>
    <property type="match status" value="1"/>
</dbReference>
<dbReference type="SMART" id="SM00829">
    <property type="entry name" value="PKS_ER"/>
    <property type="match status" value="1"/>
</dbReference>
<dbReference type="SUPFAM" id="SSF53335">
    <property type="entry name" value="S-adenosyl-L-methionine-dependent methyltransferases"/>
    <property type="match status" value="1"/>
</dbReference>
<dbReference type="Pfam" id="PF00550">
    <property type="entry name" value="PP-binding"/>
    <property type="match status" value="1"/>
</dbReference>
<dbReference type="PANTHER" id="PTHR43775">
    <property type="entry name" value="FATTY ACID SYNTHASE"/>
    <property type="match status" value="1"/>
</dbReference>